<sequence length="103" mass="11405">MPLDKQMSEPRSGDRAVAGEEPTTQLEAVDGGNRSRCTGEREIRTASGALHSLKGDMYRTLNESKQSRIKDIQVTNIHILKDMKVEVSHANFMPKQGLNIVAL</sequence>
<keyword evidence="3" id="KW-1185">Reference proteome</keyword>
<gene>
    <name evidence="2" type="ORF">DUI87_18594</name>
</gene>
<organism evidence="2 3">
    <name type="scientific">Hirundo rustica rustica</name>
    <dbReference type="NCBI Taxonomy" id="333673"/>
    <lineage>
        <taxon>Eukaryota</taxon>
        <taxon>Metazoa</taxon>
        <taxon>Chordata</taxon>
        <taxon>Craniata</taxon>
        <taxon>Vertebrata</taxon>
        <taxon>Euteleostomi</taxon>
        <taxon>Archelosauria</taxon>
        <taxon>Archosauria</taxon>
        <taxon>Dinosauria</taxon>
        <taxon>Saurischia</taxon>
        <taxon>Theropoda</taxon>
        <taxon>Coelurosauria</taxon>
        <taxon>Aves</taxon>
        <taxon>Neognathae</taxon>
        <taxon>Neoaves</taxon>
        <taxon>Telluraves</taxon>
        <taxon>Australaves</taxon>
        <taxon>Passeriformes</taxon>
        <taxon>Sylvioidea</taxon>
        <taxon>Hirundinidae</taxon>
        <taxon>Hirundo</taxon>
    </lineage>
</organism>
<evidence type="ECO:0000313" key="2">
    <source>
        <dbReference type="EMBL" id="RMC05403.1"/>
    </source>
</evidence>
<evidence type="ECO:0000256" key="1">
    <source>
        <dbReference type="SAM" id="MobiDB-lite"/>
    </source>
</evidence>
<accession>A0A3M0JWL4</accession>
<feature type="region of interest" description="Disordered" evidence="1">
    <location>
        <begin position="1"/>
        <end position="37"/>
    </location>
</feature>
<dbReference type="AlphaFoldDB" id="A0A3M0JWL4"/>
<dbReference type="Proteomes" id="UP000269221">
    <property type="component" value="Unassembled WGS sequence"/>
</dbReference>
<dbReference type="EMBL" id="QRBI01000123">
    <property type="protein sequence ID" value="RMC05403.1"/>
    <property type="molecule type" value="Genomic_DNA"/>
</dbReference>
<protein>
    <submittedName>
        <fullName evidence="2">Uncharacterized protein</fullName>
    </submittedName>
</protein>
<comment type="caution">
    <text evidence="2">The sequence shown here is derived from an EMBL/GenBank/DDBJ whole genome shotgun (WGS) entry which is preliminary data.</text>
</comment>
<reference evidence="2 3" key="1">
    <citation type="submission" date="2018-07" db="EMBL/GenBank/DDBJ databases">
        <title>A high quality draft genome assembly of the barn swallow (H. rustica rustica).</title>
        <authorList>
            <person name="Formenti G."/>
            <person name="Chiara M."/>
            <person name="Poveda L."/>
            <person name="Francoijs K.-J."/>
            <person name="Bonisoli-Alquati A."/>
            <person name="Canova L."/>
            <person name="Gianfranceschi L."/>
            <person name="Horner D.S."/>
            <person name="Saino N."/>
        </authorList>
    </citation>
    <scope>NUCLEOTIDE SEQUENCE [LARGE SCALE GENOMIC DNA]</scope>
    <source>
        <strain evidence="2">Chelidonia</strain>
        <tissue evidence="2">Blood</tissue>
    </source>
</reference>
<evidence type="ECO:0000313" key="3">
    <source>
        <dbReference type="Proteomes" id="UP000269221"/>
    </source>
</evidence>
<feature type="compositionally biased region" description="Basic and acidic residues" evidence="1">
    <location>
        <begin position="1"/>
        <end position="18"/>
    </location>
</feature>
<proteinExistence type="predicted"/>
<name>A0A3M0JWL4_HIRRU</name>